<dbReference type="Proteomes" id="UP000245133">
    <property type="component" value="Unassembled WGS sequence"/>
</dbReference>
<dbReference type="AlphaFoldDB" id="A0A2P2E4L9"/>
<organism evidence="1 2">
    <name type="scientific">Leptospira ryugenii</name>
    <dbReference type="NCBI Taxonomy" id="1917863"/>
    <lineage>
        <taxon>Bacteria</taxon>
        <taxon>Pseudomonadati</taxon>
        <taxon>Spirochaetota</taxon>
        <taxon>Spirochaetia</taxon>
        <taxon>Leptospirales</taxon>
        <taxon>Leptospiraceae</taxon>
        <taxon>Leptospira</taxon>
    </lineage>
</organism>
<evidence type="ECO:0000313" key="1">
    <source>
        <dbReference type="EMBL" id="GBF51830.1"/>
    </source>
</evidence>
<proteinExistence type="predicted"/>
<keyword evidence="2" id="KW-1185">Reference proteome</keyword>
<sequence>MNVPIDLEAFAKQFNDQTYPKITNAFGNPSDLDNNGKVIILILDIRDGSTPNGAYVAGFFDPVNQFADGIALPLRSNFGEILYLDGKELVASLSRDPTALASTAAHEFQHLIRYPFMQQSQTLDDTWINEGTSEVASDIAGFGPQSYRLECFSGRDSSRCPNGANGISLLTWLSSSSSTTVLKQYSMAYAYMRYLYDLSGTTESERNAFFRRSVQGTSSGIRANNASQLMALFRETSRYQTSLLGSTNPEAFFRTMVLFFGQSSGTNAYSQVNRIAQDLTTINTIDLSTAYAAYPFESNLSYLVNNPLVTVSGNLSLRTGSAFNIASDVNLADLTNKFENIGLVKNATSSASRSTVIWGAYSSTSPLTSVRGFAKAEEPSPRDKYKSVFENPNPLGHSSPMCGTVFIDEKIHNDESILIEQPSSKSDNTP</sequence>
<name>A0A2P2E4L9_9LEPT</name>
<evidence type="ECO:0000313" key="2">
    <source>
        <dbReference type="Proteomes" id="UP000245133"/>
    </source>
</evidence>
<protein>
    <submittedName>
        <fullName evidence="1">Peptidase MA family protein</fullName>
    </submittedName>
</protein>
<reference evidence="1 2" key="1">
    <citation type="submission" date="2018-02" db="EMBL/GenBank/DDBJ databases">
        <title>Novel Leptospira species isolated from soil and water in Japan.</title>
        <authorList>
            <person name="Nakao R."/>
            <person name="Masuzawa T."/>
        </authorList>
    </citation>
    <scope>NUCLEOTIDE SEQUENCE [LARGE SCALE GENOMIC DNA]</scope>
    <source>
        <strain evidence="1 2">YH101</strain>
    </source>
</reference>
<comment type="caution">
    <text evidence="1">The sequence shown here is derived from an EMBL/GenBank/DDBJ whole genome shotgun (WGS) entry which is preliminary data.</text>
</comment>
<dbReference type="EMBL" id="BFBB01000009">
    <property type="protein sequence ID" value="GBF51830.1"/>
    <property type="molecule type" value="Genomic_DNA"/>
</dbReference>
<gene>
    <name evidence="1" type="ORF">LPTSP4_33680</name>
</gene>
<accession>A0A2P2E4L9</accession>